<dbReference type="Pfam" id="PF01339">
    <property type="entry name" value="CheB_methylest"/>
    <property type="match status" value="1"/>
</dbReference>
<evidence type="ECO:0000256" key="2">
    <source>
        <dbReference type="SAM" id="MobiDB-lite"/>
    </source>
</evidence>
<dbReference type="InterPro" id="IPR000673">
    <property type="entry name" value="Sig_transdc_resp-reg_Me-estase"/>
</dbReference>
<feature type="region of interest" description="Disordered" evidence="2">
    <location>
        <begin position="653"/>
        <end position="684"/>
    </location>
</feature>
<evidence type="ECO:0000313" key="5">
    <source>
        <dbReference type="EMBL" id="ABM04823.1"/>
    </source>
</evidence>
<feature type="active site" evidence="1">
    <location>
        <position position="40"/>
    </location>
</feature>
<dbReference type="STRING" id="357804.Ping_3128"/>
<dbReference type="OrthoDB" id="9816309at2"/>
<dbReference type="PANTHER" id="PTHR24422">
    <property type="entry name" value="CHEMOTAXIS PROTEIN METHYLTRANSFERASE"/>
    <property type="match status" value="1"/>
</dbReference>
<gene>
    <name evidence="5" type="ordered locus">Ping_3128</name>
</gene>
<dbReference type="InterPro" id="IPR035909">
    <property type="entry name" value="CheB_C"/>
</dbReference>
<feature type="domain" description="CheR-type methyltransferase" evidence="4">
    <location>
        <begin position="210"/>
        <end position="475"/>
    </location>
</feature>
<dbReference type="HOGENOM" id="CLU_000892_0_1_6"/>
<dbReference type="PRINTS" id="PR00996">
    <property type="entry name" value="CHERMTFRASE"/>
</dbReference>
<dbReference type="Gene3D" id="3.40.50.180">
    <property type="entry name" value="Methylesterase CheB, C-terminal domain"/>
    <property type="match status" value="1"/>
</dbReference>
<dbReference type="InterPro" id="IPR050903">
    <property type="entry name" value="Bact_Chemotaxis_MeTrfase"/>
</dbReference>
<dbReference type="GO" id="GO:0008984">
    <property type="term" value="F:protein-glutamate methylesterase activity"/>
    <property type="evidence" value="ECO:0007669"/>
    <property type="project" value="InterPro"/>
</dbReference>
<dbReference type="SUPFAM" id="SSF47757">
    <property type="entry name" value="Chemotaxis receptor methyltransferase CheR, N-terminal domain"/>
    <property type="match status" value="1"/>
</dbReference>
<dbReference type="GO" id="GO:0008757">
    <property type="term" value="F:S-adenosylmethionine-dependent methyltransferase activity"/>
    <property type="evidence" value="ECO:0007669"/>
    <property type="project" value="InterPro"/>
</dbReference>
<keyword evidence="1" id="KW-0378">Hydrolase</keyword>
<feature type="compositionally biased region" description="Polar residues" evidence="2">
    <location>
        <begin position="668"/>
        <end position="684"/>
    </location>
</feature>
<dbReference type="eggNOG" id="COG0840">
    <property type="taxonomic scope" value="Bacteria"/>
</dbReference>
<dbReference type="InterPro" id="IPR035965">
    <property type="entry name" value="PAS-like_dom_sf"/>
</dbReference>
<dbReference type="SUPFAM" id="SSF57997">
    <property type="entry name" value="Tropomyosin"/>
    <property type="match status" value="1"/>
</dbReference>
<feature type="domain" description="CheB-type methylesterase" evidence="3">
    <location>
        <begin position="1"/>
        <end position="190"/>
    </location>
</feature>
<name>A1SZA8_PSYIN</name>
<dbReference type="PANTHER" id="PTHR24422:SF27">
    <property type="entry name" value="PROTEIN-GLUTAMATE O-METHYLTRANSFERASE"/>
    <property type="match status" value="1"/>
</dbReference>
<sequence length="840" mass="94942">MINTPVIVGIGASAGGFEALEEFFSHVLTPCNIAFVVIQHLDPTHKGMMPELLQRDTTMKVKQARNNMKVKPNCVYVIPPDKDLSVLHGVLFLLEPVVKHTIRLPIDSFFQSLAADQHERAVGVILSGMGSDGTIGLRAIKENAGLSLVQSPESAKFDSMPQSAINAGLADITAPAEELPERIIAFLEHGRRGVPNKLEPIVKRKSISALAQIMMILRERNGNDFSLYKTNTIDRRIERRMGLHQLKTISLYARYLRDNPQEQDLLFKELLIGVTNFFRDKDVWAQLKSTSLPALLANYPEGKELRAWVTACSSGEEAYSLAITVMDVLDEIKPKGHFTLQIFATDLNQDAINIARKGYYPAGIEADMSAQQLQRYFIKDGSGYRINKKIRDMVIFAPQNIIMDPPFTRLDILTCRNLLIYFAPELQKKLLPLFHYTLTSHGLLILGHSETIGNATSLFSEIKENTRIYTRIDRPGQQMEVNFPTKIFPIMPLAENEHEGTRKMTKNISNLQTQADQILLQNYSPAAVLVNAAGDIIYINGRTGKYLEPAAGKANWNIHVMAREELQHQLELAIKKAQIQVEPVTIENITVDGHSVNLTVQAIIKPKELLGLIMVVFTEVVRPTRRRRKKLGAVEQESQAELQMAHDEIKSLREQMQSSHEELKSANEELQSTNEELQSTNEELTTSKEEMQSMNEELQTVNTELQSNVDDLSWVNNDMENLLNSTEIATIFLDKGLHIRRFTNHATHLFKLIEGDVGRLLSDIVTDLDYKDLQKDAKEVLKRLAFVEKEITANNERCFKVRIMPYRTQENVIDGVVITFTNISEAKLLESELRKTRCKT</sequence>
<feature type="compositionally biased region" description="Basic and acidic residues" evidence="2">
    <location>
        <begin position="653"/>
        <end position="667"/>
    </location>
</feature>
<reference evidence="5 6" key="1">
    <citation type="submission" date="2007-01" db="EMBL/GenBank/DDBJ databases">
        <title>Complete sequence of Psychromonas ingrahamii 37.</title>
        <authorList>
            <consortium name="US DOE Joint Genome Institute"/>
            <person name="Copeland A."/>
            <person name="Lucas S."/>
            <person name="Lapidus A."/>
            <person name="Barry K."/>
            <person name="Detter J.C."/>
            <person name="Glavina del Rio T."/>
            <person name="Hammon N."/>
            <person name="Israni S."/>
            <person name="Dalin E."/>
            <person name="Tice H."/>
            <person name="Pitluck S."/>
            <person name="Thompson L.S."/>
            <person name="Brettin T."/>
            <person name="Bruce D."/>
            <person name="Han C."/>
            <person name="Tapia R."/>
            <person name="Schmutz J."/>
            <person name="Larimer F."/>
            <person name="Land M."/>
            <person name="Hauser L."/>
            <person name="Kyrpides N."/>
            <person name="Ivanova N."/>
            <person name="Staley J."/>
            <person name="Richardson P."/>
        </authorList>
    </citation>
    <scope>NUCLEOTIDE SEQUENCE [LARGE SCALE GENOMIC DNA]</scope>
    <source>
        <strain evidence="5 6">37</strain>
    </source>
</reference>
<evidence type="ECO:0000256" key="1">
    <source>
        <dbReference type="PROSITE-ProRule" id="PRU00050"/>
    </source>
</evidence>
<dbReference type="AlphaFoldDB" id="A1SZA8"/>
<evidence type="ECO:0000259" key="3">
    <source>
        <dbReference type="PROSITE" id="PS50122"/>
    </source>
</evidence>
<protein>
    <submittedName>
        <fullName evidence="5">MCP methyltransferase, CheR-type</fullName>
    </submittedName>
</protein>
<evidence type="ECO:0000313" key="6">
    <source>
        <dbReference type="Proteomes" id="UP000000639"/>
    </source>
</evidence>
<dbReference type="SMART" id="SM00138">
    <property type="entry name" value="MeTrc"/>
    <property type="match status" value="1"/>
</dbReference>
<dbReference type="InterPro" id="IPR000780">
    <property type="entry name" value="CheR_MeTrfase"/>
</dbReference>
<keyword evidence="6" id="KW-1185">Reference proteome</keyword>
<proteinExistence type="predicted"/>
<keyword evidence="1" id="KW-0145">Chemotaxis</keyword>
<dbReference type="eggNOG" id="COG1352">
    <property type="taxonomic scope" value="Bacteria"/>
</dbReference>
<dbReference type="SUPFAM" id="SSF55785">
    <property type="entry name" value="PYP-like sensor domain (PAS domain)"/>
    <property type="match status" value="1"/>
</dbReference>
<feature type="active site" evidence="1">
    <location>
        <position position="13"/>
    </location>
</feature>
<dbReference type="Gene3D" id="3.40.50.150">
    <property type="entry name" value="Vaccinia Virus protein VP39"/>
    <property type="match status" value="1"/>
</dbReference>
<dbReference type="SUPFAM" id="SSF53335">
    <property type="entry name" value="S-adenosyl-L-methionine-dependent methyltransferases"/>
    <property type="match status" value="1"/>
</dbReference>
<accession>A1SZA8</accession>
<dbReference type="PROSITE" id="PS50123">
    <property type="entry name" value="CHER"/>
    <property type="match status" value="1"/>
</dbReference>
<dbReference type="Pfam" id="PF03705">
    <property type="entry name" value="CheR_N"/>
    <property type="match status" value="1"/>
</dbReference>
<dbReference type="GO" id="GO:0005737">
    <property type="term" value="C:cytoplasm"/>
    <property type="evidence" value="ECO:0007669"/>
    <property type="project" value="InterPro"/>
</dbReference>
<keyword evidence="5" id="KW-0808">Transferase</keyword>
<dbReference type="InterPro" id="IPR029063">
    <property type="entry name" value="SAM-dependent_MTases_sf"/>
</dbReference>
<dbReference type="SUPFAM" id="SSF52738">
    <property type="entry name" value="Methylesterase CheB, C-terminal domain"/>
    <property type="match status" value="1"/>
</dbReference>
<dbReference type="Pfam" id="PF01739">
    <property type="entry name" value="CheR"/>
    <property type="match status" value="1"/>
</dbReference>
<dbReference type="EMBL" id="CP000510">
    <property type="protein sequence ID" value="ABM04823.1"/>
    <property type="molecule type" value="Genomic_DNA"/>
</dbReference>
<dbReference type="RefSeq" id="WP_011771377.1">
    <property type="nucleotide sequence ID" value="NC_008709.1"/>
</dbReference>
<dbReference type="GO" id="GO:0032259">
    <property type="term" value="P:methylation"/>
    <property type="evidence" value="ECO:0007669"/>
    <property type="project" value="UniProtKB-KW"/>
</dbReference>
<dbReference type="Proteomes" id="UP000000639">
    <property type="component" value="Chromosome"/>
</dbReference>
<dbReference type="GO" id="GO:0000156">
    <property type="term" value="F:phosphorelay response regulator activity"/>
    <property type="evidence" value="ECO:0007669"/>
    <property type="project" value="InterPro"/>
</dbReference>
<dbReference type="Gene3D" id="3.30.450.20">
    <property type="entry name" value="PAS domain"/>
    <property type="match status" value="1"/>
</dbReference>
<dbReference type="eggNOG" id="COG2201">
    <property type="taxonomic scope" value="Bacteria"/>
</dbReference>
<dbReference type="KEGG" id="pin:Ping_3128"/>
<keyword evidence="5" id="KW-0489">Methyltransferase</keyword>
<dbReference type="GO" id="GO:0006935">
    <property type="term" value="P:chemotaxis"/>
    <property type="evidence" value="ECO:0007669"/>
    <property type="project" value="UniProtKB-UniRule"/>
</dbReference>
<evidence type="ECO:0000259" key="4">
    <source>
        <dbReference type="PROSITE" id="PS50123"/>
    </source>
</evidence>
<feature type="active site" evidence="1">
    <location>
        <position position="132"/>
    </location>
</feature>
<dbReference type="PROSITE" id="PS50122">
    <property type="entry name" value="CHEB"/>
    <property type="match status" value="1"/>
</dbReference>
<dbReference type="CDD" id="cd16434">
    <property type="entry name" value="CheB-CheR_fusion"/>
    <property type="match status" value="1"/>
</dbReference>
<dbReference type="InterPro" id="IPR022642">
    <property type="entry name" value="CheR_C"/>
</dbReference>
<dbReference type="InterPro" id="IPR022641">
    <property type="entry name" value="CheR_N"/>
</dbReference>
<dbReference type="Pfam" id="PF13596">
    <property type="entry name" value="PAS_10"/>
    <property type="match status" value="1"/>
</dbReference>
<organism evidence="5 6">
    <name type="scientific">Psychromonas ingrahamii (strain DSM 17664 / CCUG 51855 / 37)</name>
    <dbReference type="NCBI Taxonomy" id="357804"/>
    <lineage>
        <taxon>Bacteria</taxon>
        <taxon>Pseudomonadati</taxon>
        <taxon>Pseudomonadota</taxon>
        <taxon>Gammaproteobacteria</taxon>
        <taxon>Alteromonadales</taxon>
        <taxon>Psychromonadaceae</taxon>
        <taxon>Psychromonas</taxon>
    </lineage>
</organism>